<dbReference type="Pfam" id="PF26138">
    <property type="entry name" value="DUF8040"/>
    <property type="match status" value="1"/>
</dbReference>
<evidence type="ECO:0000313" key="12">
    <source>
        <dbReference type="EMBL" id="GEX11860.1"/>
    </source>
</evidence>
<keyword evidence="7" id="KW-0460">Magnesium</keyword>
<protein>
    <recommendedName>
        <fullName evidence="4">protein-serine/threonine phosphatase</fullName>
        <ecNumber evidence="4">3.1.3.16</ecNumber>
    </recommendedName>
</protein>
<evidence type="ECO:0000256" key="8">
    <source>
        <dbReference type="ARBA" id="ARBA00022912"/>
    </source>
</evidence>
<dbReference type="PANTHER" id="PTHR47992">
    <property type="entry name" value="PROTEIN PHOSPHATASE"/>
    <property type="match status" value="1"/>
</dbReference>
<dbReference type="InterPro" id="IPR015655">
    <property type="entry name" value="PP2C"/>
</dbReference>
<comment type="cofactor">
    <cofactor evidence="2">
        <name>Mg(2+)</name>
        <dbReference type="ChEBI" id="CHEBI:18420"/>
    </cofactor>
</comment>
<dbReference type="InterPro" id="IPR001932">
    <property type="entry name" value="PPM-type_phosphatase-like_dom"/>
</dbReference>
<keyword evidence="9" id="KW-0464">Manganese</keyword>
<dbReference type="EC" id="3.1.3.16" evidence="4"/>
<dbReference type="InterPro" id="IPR036457">
    <property type="entry name" value="PPM-type-like_dom_sf"/>
</dbReference>
<evidence type="ECO:0000259" key="11">
    <source>
        <dbReference type="PROSITE" id="PS51746"/>
    </source>
</evidence>
<keyword evidence="5" id="KW-0479">Metal-binding</keyword>
<comment type="similarity">
    <text evidence="10">Belongs to the PP2C family.</text>
</comment>
<dbReference type="SUPFAM" id="SSF81606">
    <property type="entry name" value="PP2C-like"/>
    <property type="match status" value="1"/>
</dbReference>
<dbReference type="GO" id="GO:0004722">
    <property type="term" value="F:protein serine/threonine phosphatase activity"/>
    <property type="evidence" value="ECO:0007669"/>
    <property type="project" value="UniProtKB-EC"/>
</dbReference>
<dbReference type="Gene3D" id="3.60.40.10">
    <property type="entry name" value="PPM-type phosphatase domain"/>
    <property type="match status" value="1"/>
</dbReference>
<dbReference type="PROSITE" id="PS51746">
    <property type="entry name" value="PPM_2"/>
    <property type="match status" value="1"/>
</dbReference>
<evidence type="ECO:0000256" key="6">
    <source>
        <dbReference type="ARBA" id="ARBA00022801"/>
    </source>
</evidence>
<dbReference type="SMART" id="SM00332">
    <property type="entry name" value="PP2Cc"/>
    <property type="match status" value="1"/>
</dbReference>
<evidence type="ECO:0000256" key="2">
    <source>
        <dbReference type="ARBA" id="ARBA00001946"/>
    </source>
</evidence>
<dbReference type="EMBL" id="BKCJ010090473">
    <property type="protein sequence ID" value="GEX11860.1"/>
    <property type="molecule type" value="Genomic_DNA"/>
</dbReference>
<dbReference type="InterPro" id="IPR027806">
    <property type="entry name" value="HARBI1_dom"/>
</dbReference>
<evidence type="ECO:0000256" key="1">
    <source>
        <dbReference type="ARBA" id="ARBA00001936"/>
    </source>
</evidence>
<keyword evidence="8 10" id="KW-0904">Protein phosphatase</keyword>
<evidence type="ECO:0000256" key="10">
    <source>
        <dbReference type="RuleBase" id="RU003465"/>
    </source>
</evidence>
<dbReference type="Pfam" id="PF13359">
    <property type="entry name" value="DDE_Tnp_4"/>
    <property type="match status" value="1"/>
</dbReference>
<dbReference type="Pfam" id="PF00481">
    <property type="entry name" value="PP2C"/>
    <property type="match status" value="1"/>
</dbReference>
<reference evidence="12" key="1">
    <citation type="journal article" date="2019" name="Sci. Rep.">
        <title>Draft genome of Tanacetum cinerariifolium, the natural source of mosquito coil.</title>
        <authorList>
            <person name="Yamashiro T."/>
            <person name="Shiraishi A."/>
            <person name="Satake H."/>
            <person name="Nakayama K."/>
        </authorList>
    </citation>
    <scope>NUCLEOTIDE SEQUENCE</scope>
</reference>
<organism evidence="12">
    <name type="scientific">Tanacetum cinerariifolium</name>
    <name type="common">Dalmatian daisy</name>
    <name type="synonym">Chrysanthemum cinerariifolium</name>
    <dbReference type="NCBI Taxonomy" id="118510"/>
    <lineage>
        <taxon>Eukaryota</taxon>
        <taxon>Viridiplantae</taxon>
        <taxon>Streptophyta</taxon>
        <taxon>Embryophyta</taxon>
        <taxon>Tracheophyta</taxon>
        <taxon>Spermatophyta</taxon>
        <taxon>Magnoliopsida</taxon>
        <taxon>eudicotyledons</taxon>
        <taxon>Gunneridae</taxon>
        <taxon>Pentapetalae</taxon>
        <taxon>asterids</taxon>
        <taxon>campanulids</taxon>
        <taxon>Asterales</taxon>
        <taxon>Asteraceae</taxon>
        <taxon>Asteroideae</taxon>
        <taxon>Anthemideae</taxon>
        <taxon>Anthemidinae</taxon>
        <taxon>Tanacetum</taxon>
    </lineage>
</organism>
<comment type="caution">
    <text evidence="12">The sequence shown here is derived from an EMBL/GenBank/DDBJ whole genome shotgun (WGS) entry which is preliminary data.</text>
</comment>
<accession>A0A699H1E5</accession>
<comment type="cofactor">
    <cofactor evidence="3">
        <name>a divalent metal cation</name>
        <dbReference type="ChEBI" id="CHEBI:60240"/>
    </cofactor>
</comment>
<evidence type="ECO:0000256" key="9">
    <source>
        <dbReference type="ARBA" id="ARBA00023211"/>
    </source>
</evidence>
<dbReference type="InterPro" id="IPR058353">
    <property type="entry name" value="DUF8040"/>
</dbReference>
<comment type="cofactor">
    <cofactor evidence="1">
        <name>Mn(2+)</name>
        <dbReference type="ChEBI" id="CHEBI:29035"/>
    </cofactor>
</comment>
<evidence type="ECO:0000256" key="5">
    <source>
        <dbReference type="ARBA" id="ARBA00022723"/>
    </source>
</evidence>
<proteinExistence type="inferred from homology"/>
<evidence type="ECO:0000256" key="4">
    <source>
        <dbReference type="ARBA" id="ARBA00013081"/>
    </source>
</evidence>
<dbReference type="CDD" id="cd00143">
    <property type="entry name" value="PP2Cc"/>
    <property type="match status" value="1"/>
</dbReference>
<keyword evidence="6 10" id="KW-0378">Hydrolase</keyword>
<evidence type="ECO:0000256" key="3">
    <source>
        <dbReference type="ARBA" id="ARBA00001968"/>
    </source>
</evidence>
<dbReference type="GO" id="GO:0046872">
    <property type="term" value="F:metal ion binding"/>
    <property type="evidence" value="ECO:0007669"/>
    <property type="project" value="UniProtKB-KW"/>
</dbReference>
<dbReference type="InterPro" id="IPR000222">
    <property type="entry name" value="PP2C_BS"/>
</dbReference>
<name>A0A699H1E5_TANCI</name>
<dbReference type="PROSITE" id="PS01032">
    <property type="entry name" value="PPM_1"/>
    <property type="match status" value="1"/>
</dbReference>
<sequence length="626" mass="70185">MREAWMTLPSEPDVLKGWIELTGLIMDYNKKLALIIVMFNYLRYVRSRKGEKRDNNSAMSGRQFTLELLQGNDRQCVELLHMSRDSFIRLCTHFRVKEWLKDSKHGAVGALDGTLIHARVPINKQHLYRVRCKGDCYQNVLAIYDFNMMFTFLVAGWEGVAHDCRILSEAIRNQNAPFPLPPPGDFRRRRPLNGKEKFNHSHAKLRNVIERAYGVLKARFPILKRMTPFSLTPQRNITIACFALHNFICKEALDDELFSTYDQSNVQLDNENVLVEDDRGVEEDQMKREMEEVDKETSAIAKDPDALHSGGGISFLSGSKTARFNYGYASFKGKRASMEDYFETTISEVDGQMVAFFGIFDGHGGSRTAEYLKNNLFKNLSGHPGFIKDAKNAIVEVFKQTDVDSGENPQQRDAGSTASTAVMFGDCILVANVGDSRAVASRAGSAIPLSIDHKPDRSDERERIEQAGGFIIWAGTWRVGGVLAVSRAFGDKLLKPYVSAEPEIQEVEIDGVEFIIIASDGLWNVVSNKDAVSIVQEITDAEAACRKLVQESYTRGIPGSVLLQKFIDVFRFLNLRACDLVGKLASGMCKFDGLLGWSLDIIRQAKRLSLRIRLVGVLSVRNGNGN</sequence>
<gene>
    <name evidence="12" type="ORF">Tci_283835</name>
</gene>
<dbReference type="AlphaFoldDB" id="A0A699H1E5"/>
<evidence type="ECO:0000256" key="7">
    <source>
        <dbReference type="ARBA" id="ARBA00022842"/>
    </source>
</evidence>
<feature type="domain" description="PPM-type phosphatase" evidence="11">
    <location>
        <begin position="325"/>
        <end position="566"/>
    </location>
</feature>